<name>A0AAX4PB81_9CHLO</name>
<dbReference type="PANTHER" id="PTHR45460:SF2">
    <property type="entry name" value="ALPHA 1,3 GLUCANASE, GH71 FAMILY (EUROFUNG)"/>
    <property type="match status" value="1"/>
</dbReference>
<dbReference type="InterPro" id="IPR028994">
    <property type="entry name" value="Integrin_alpha_N"/>
</dbReference>
<gene>
    <name evidence="2" type="ORF">HKI87_07g48890</name>
</gene>
<keyword evidence="1" id="KW-0732">Signal</keyword>
<organism evidence="2 3">
    <name type="scientific">Chloropicon roscoffensis</name>
    <dbReference type="NCBI Taxonomy" id="1461544"/>
    <lineage>
        <taxon>Eukaryota</taxon>
        <taxon>Viridiplantae</taxon>
        <taxon>Chlorophyta</taxon>
        <taxon>Chloropicophyceae</taxon>
        <taxon>Chloropicales</taxon>
        <taxon>Chloropicaceae</taxon>
        <taxon>Chloropicon</taxon>
    </lineage>
</organism>
<evidence type="ECO:0008006" key="4">
    <source>
        <dbReference type="Google" id="ProtNLM"/>
    </source>
</evidence>
<accession>A0AAX4PB81</accession>
<dbReference type="AlphaFoldDB" id="A0AAX4PB81"/>
<dbReference type="InterPro" id="IPR013517">
    <property type="entry name" value="FG-GAP"/>
</dbReference>
<sequence length="341" mass="37091">MPLVDVYADVDFSSLLAQDLIVCTYSAGSNKLLLNDGTGDFTLVEGAFDDPTVENHPFTITATLLDANGDGHIDVFFTNWIYGTKNSLFLGDGEGNFEYKPLENYALERQGGNQAMAYLPGSARVGTLAADFNGDGHTDLYFIDGQNDGASALWLNNGTGSFTKKDDLVQRPEEKAFSAVAVDVDSDGDMDLFIAHYDSTCVLYINDGSGHFTYQTKDGTTSETPVDFHSTVRKWNDIVAADFDGDGSMDFFVSTLYGRDPSILFMNNGDGTFHARNITADIDSHSANDISQGLFNYGSMYVAVDIDQDGDGKVLSLFSILEPFIVGMTDTRTHTHVPPHS</sequence>
<dbReference type="Proteomes" id="UP001472866">
    <property type="component" value="Chromosome 07"/>
</dbReference>
<evidence type="ECO:0000313" key="2">
    <source>
        <dbReference type="EMBL" id="WZN63341.1"/>
    </source>
</evidence>
<dbReference type="EMBL" id="CP151507">
    <property type="protein sequence ID" value="WZN63341.1"/>
    <property type="molecule type" value="Genomic_DNA"/>
</dbReference>
<dbReference type="SUPFAM" id="SSF69318">
    <property type="entry name" value="Integrin alpha N-terminal domain"/>
    <property type="match status" value="1"/>
</dbReference>
<keyword evidence="3" id="KW-1185">Reference proteome</keyword>
<reference evidence="2 3" key="1">
    <citation type="submission" date="2024-03" db="EMBL/GenBank/DDBJ databases">
        <title>Complete genome sequence of the green alga Chloropicon roscoffensis RCC1871.</title>
        <authorList>
            <person name="Lemieux C."/>
            <person name="Pombert J.-F."/>
            <person name="Otis C."/>
            <person name="Turmel M."/>
        </authorList>
    </citation>
    <scope>NUCLEOTIDE SEQUENCE [LARGE SCALE GENOMIC DNA]</scope>
    <source>
        <strain evidence="2 3">RCC1871</strain>
    </source>
</reference>
<evidence type="ECO:0000256" key="1">
    <source>
        <dbReference type="ARBA" id="ARBA00022729"/>
    </source>
</evidence>
<dbReference type="Gene3D" id="2.130.10.130">
    <property type="entry name" value="Integrin alpha, N-terminal"/>
    <property type="match status" value="1"/>
</dbReference>
<proteinExistence type="predicted"/>
<dbReference type="PANTHER" id="PTHR45460">
    <property type="entry name" value="SIMILAR TO CYSTEINE PROTEINASE"/>
    <property type="match status" value="1"/>
</dbReference>
<dbReference type="Pfam" id="PF13517">
    <property type="entry name" value="FG-GAP_3"/>
    <property type="match status" value="1"/>
</dbReference>
<protein>
    <recommendedName>
        <fullName evidence="4">VCBS repeat-containing protein</fullName>
    </recommendedName>
</protein>
<evidence type="ECO:0000313" key="3">
    <source>
        <dbReference type="Proteomes" id="UP001472866"/>
    </source>
</evidence>